<protein>
    <submittedName>
        <fullName evidence="2">PLAT domain-containing protein</fullName>
    </submittedName>
</protein>
<evidence type="ECO:0000313" key="1">
    <source>
        <dbReference type="Proteomes" id="UP000095280"/>
    </source>
</evidence>
<keyword evidence="1" id="KW-1185">Reference proteome</keyword>
<proteinExistence type="predicted"/>
<dbReference type="Proteomes" id="UP000095280">
    <property type="component" value="Unplaced"/>
</dbReference>
<name>A0A1I8FW44_9PLAT</name>
<dbReference type="WBParaSite" id="maker-uti_cns_0000129-snap-gene-1.3-mRNA-1">
    <property type="protein sequence ID" value="maker-uti_cns_0000129-snap-gene-1.3-mRNA-1"/>
    <property type="gene ID" value="maker-uti_cns_0000129-snap-gene-1.3"/>
</dbReference>
<accession>A0A1I8FW44</accession>
<dbReference type="AlphaFoldDB" id="A0A1I8FW44"/>
<sequence>VCFNCAIEHLATTSTKSGSLYETISISWPGRRHGRESELQLLLLDPSQGIPFPAQGEWDLP</sequence>
<evidence type="ECO:0000313" key="2">
    <source>
        <dbReference type="WBParaSite" id="maker-uti_cns_0000129-snap-gene-1.3-mRNA-1"/>
    </source>
</evidence>
<organism evidence="1 2">
    <name type="scientific">Macrostomum lignano</name>
    <dbReference type="NCBI Taxonomy" id="282301"/>
    <lineage>
        <taxon>Eukaryota</taxon>
        <taxon>Metazoa</taxon>
        <taxon>Spiralia</taxon>
        <taxon>Lophotrochozoa</taxon>
        <taxon>Platyhelminthes</taxon>
        <taxon>Rhabditophora</taxon>
        <taxon>Macrostomorpha</taxon>
        <taxon>Macrostomida</taxon>
        <taxon>Macrostomidae</taxon>
        <taxon>Macrostomum</taxon>
    </lineage>
</organism>
<reference evidence="2" key="1">
    <citation type="submission" date="2016-11" db="UniProtKB">
        <authorList>
            <consortium name="WormBaseParasite"/>
        </authorList>
    </citation>
    <scope>IDENTIFICATION</scope>
</reference>